<evidence type="ECO:0000313" key="1">
    <source>
        <dbReference type="EMBL" id="MDG3496872.1"/>
    </source>
</evidence>
<protein>
    <recommendedName>
        <fullName evidence="3">Isopropylmalate/homocitrate/citramalate synthase</fullName>
    </recommendedName>
</protein>
<sequence length="77" mass="8868">MSDTDKDRFLNPIFGYRGEFTPENLAFNANLQEFANRISLICALETGGKIPPMEAYKQIKDLWAELDRSRKNLLSED</sequence>
<gene>
    <name evidence="1" type="ORF">FEV09_20235</name>
</gene>
<name>A0A9X4RJW1_9CYAN</name>
<dbReference type="EMBL" id="VBTY01000240">
    <property type="protein sequence ID" value="MDG3496872.1"/>
    <property type="molecule type" value="Genomic_DNA"/>
</dbReference>
<dbReference type="Proteomes" id="UP001152872">
    <property type="component" value="Unassembled WGS sequence"/>
</dbReference>
<dbReference type="Pfam" id="PF23856">
    <property type="entry name" value="DUF7219"/>
    <property type="match status" value="1"/>
</dbReference>
<comment type="caution">
    <text evidence="1">The sequence shown here is derived from an EMBL/GenBank/DDBJ whole genome shotgun (WGS) entry which is preliminary data.</text>
</comment>
<keyword evidence="2" id="KW-1185">Reference proteome</keyword>
<proteinExistence type="predicted"/>
<reference evidence="1" key="1">
    <citation type="submission" date="2019-05" db="EMBL/GenBank/DDBJ databases">
        <title>Whole genome sequencing of Pseudanabaena catenata USMAC16.</title>
        <authorList>
            <person name="Khan Z."/>
            <person name="Omar W.M."/>
            <person name="Convey P."/>
            <person name="Merican F."/>
            <person name="Najimudin N."/>
        </authorList>
    </citation>
    <scope>NUCLEOTIDE SEQUENCE</scope>
    <source>
        <strain evidence="1">USMAC16</strain>
    </source>
</reference>
<dbReference type="RefSeq" id="WP_009629067.1">
    <property type="nucleotide sequence ID" value="NZ_VBTY01000240.1"/>
</dbReference>
<organism evidence="1 2">
    <name type="scientific">Pseudanabaena catenata USMAC16</name>
    <dbReference type="NCBI Taxonomy" id="1855837"/>
    <lineage>
        <taxon>Bacteria</taxon>
        <taxon>Bacillati</taxon>
        <taxon>Cyanobacteriota</taxon>
        <taxon>Cyanophyceae</taxon>
        <taxon>Pseudanabaenales</taxon>
        <taxon>Pseudanabaenaceae</taxon>
        <taxon>Pseudanabaena</taxon>
    </lineage>
</organism>
<accession>A0A9X4RJW1</accession>
<evidence type="ECO:0008006" key="3">
    <source>
        <dbReference type="Google" id="ProtNLM"/>
    </source>
</evidence>
<dbReference type="AlphaFoldDB" id="A0A9X4RJW1"/>
<dbReference type="InterPro" id="IPR055643">
    <property type="entry name" value="DUF7219"/>
</dbReference>
<evidence type="ECO:0000313" key="2">
    <source>
        <dbReference type="Proteomes" id="UP001152872"/>
    </source>
</evidence>